<dbReference type="Gene3D" id="1.25.10.10">
    <property type="entry name" value="Leucine-rich Repeat Variant"/>
    <property type="match status" value="2"/>
</dbReference>
<evidence type="ECO:0000313" key="4">
    <source>
        <dbReference type="Proteomes" id="UP001596972"/>
    </source>
</evidence>
<dbReference type="InterPro" id="IPR037883">
    <property type="entry name" value="Knr4/Smi1-like_sf"/>
</dbReference>
<proteinExistence type="predicted"/>
<dbReference type="SUPFAM" id="SSF48371">
    <property type="entry name" value="ARM repeat"/>
    <property type="match status" value="1"/>
</dbReference>
<dbReference type="InterPro" id="IPR016024">
    <property type="entry name" value="ARM-type_fold"/>
</dbReference>
<reference evidence="4" key="1">
    <citation type="journal article" date="2019" name="Int. J. Syst. Evol. Microbiol.">
        <title>The Global Catalogue of Microorganisms (GCM) 10K type strain sequencing project: providing services to taxonomists for standard genome sequencing and annotation.</title>
        <authorList>
            <consortium name="The Broad Institute Genomics Platform"/>
            <consortium name="The Broad Institute Genome Sequencing Center for Infectious Disease"/>
            <person name="Wu L."/>
            <person name="Ma J."/>
        </authorList>
    </citation>
    <scope>NUCLEOTIDE SEQUENCE [LARGE SCALE GENOMIC DNA]</scope>
    <source>
        <strain evidence="4">JCM 31202</strain>
    </source>
</reference>
<evidence type="ECO:0000259" key="2">
    <source>
        <dbReference type="SMART" id="SM00860"/>
    </source>
</evidence>
<dbReference type="InterPro" id="IPR011989">
    <property type="entry name" value="ARM-like"/>
</dbReference>
<accession>A0ABW3EVW0</accession>
<dbReference type="InterPro" id="IPR000357">
    <property type="entry name" value="HEAT"/>
</dbReference>
<gene>
    <name evidence="3" type="ORF">ACFQ11_20885</name>
</gene>
<dbReference type="Pfam" id="PF13646">
    <property type="entry name" value="HEAT_2"/>
    <property type="match status" value="1"/>
</dbReference>
<evidence type="ECO:0000313" key="3">
    <source>
        <dbReference type="EMBL" id="MFD0902866.1"/>
    </source>
</evidence>
<keyword evidence="4" id="KW-1185">Reference proteome</keyword>
<protein>
    <submittedName>
        <fullName evidence="3">HEAT repeat domain-containing protein</fullName>
    </submittedName>
</protein>
<comment type="caution">
    <text evidence="3">The sequence shown here is derived from an EMBL/GenBank/DDBJ whole genome shotgun (WGS) entry which is preliminary data.</text>
</comment>
<dbReference type="SMART" id="SM00860">
    <property type="entry name" value="SMI1_KNR4"/>
    <property type="match status" value="1"/>
</dbReference>
<dbReference type="InterPro" id="IPR018958">
    <property type="entry name" value="Knr4/Smi1-like_dom"/>
</dbReference>
<dbReference type="EMBL" id="JBHTJA010000043">
    <property type="protein sequence ID" value="MFD0902866.1"/>
    <property type="molecule type" value="Genomic_DNA"/>
</dbReference>
<feature type="domain" description="Knr4/Smi1-like" evidence="2">
    <location>
        <begin position="28"/>
        <end position="173"/>
    </location>
</feature>
<dbReference type="RefSeq" id="WP_378301077.1">
    <property type="nucleotide sequence ID" value="NZ_JBHTJA010000043.1"/>
</dbReference>
<keyword evidence="1" id="KW-0677">Repeat</keyword>
<sequence length="627" mass="68082">MIEERLARVTERLQALRADGDAPAFGPPLPEERVAAFEELNGIRLPDAYRRFVTTIGNGGPGPYEGLRALDVGVCDPRLSGEFPYGPGDLPGRWRRETAEWRYWTRYRGSIPLARQHDIEWEYHETAEPESRLVLSGPGRGRVVLVDASHEWFPPIYHPAPDFLAWYEEWLDDPSARRYGSGSDFDRLGWSFPRERDDSDQDEVLWATHVYAARTGNRVAEQALPADCRALAEMALDAPSPHVRAAAAWALPRVRRDVGRYSLPLLRARDARVRRIAVRSVVRSVALPGAAEFAKAESALRPLLAEQAPELRSAALEHAEAAAALRPLLADPDPEVRAAAAAALGADHVLAGLLADPGPRARAAALDELPTGSSAPDDRRNAVAAARPLLRDPDPDVRAAAVATLGLAHGDVPWIEPMLHAALTDPAVPVRRAAARHLLRFAGRSARPRSVPVLLADPDPVIRYETLYRLGLGTARAMAVPARYWAADARELMRGDPDPQVRAGALVALVEAEAPPPAADWARLLDDLRGAARDLAMWGTLRSVRRGEPPGALRPGGPVHEVVHRALGDRDGDRRSTAVHILGKKACAAECRPVILAALAAEEDDLTRYSLGRILDSITPGGTPAGP</sequence>
<organism evidence="3 4">
    <name type="scientific">Actinomadura sediminis</name>
    <dbReference type="NCBI Taxonomy" id="1038904"/>
    <lineage>
        <taxon>Bacteria</taxon>
        <taxon>Bacillati</taxon>
        <taxon>Actinomycetota</taxon>
        <taxon>Actinomycetes</taxon>
        <taxon>Streptosporangiales</taxon>
        <taxon>Thermomonosporaceae</taxon>
        <taxon>Actinomadura</taxon>
    </lineage>
</organism>
<name>A0ABW3EVW0_9ACTN</name>
<dbReference type="Pfam" id="PF02985">
    <property type="entry name" value="HEAT"/>
    <property type="match status" value="1"/>
</dbReference>
<dbReference type="SUPFAM" id="SSF160631">
    <property type="entry name" value="SMI1/KNR4-like"/>
    <property type="match status" value="1"/>
</dbReference>
<dbReference type="Proteomes" id="UP001596972">
    <property type="component" value="Unassembled WGS sequence"/>
</dbReference>
<evidence type="ECO:0000256" key="1">
    <source>
        <dbReference type="ARBA" id="ARBA00022737"/>
    </source>
</evidence>